<dbReference type="Gene3D" id="1.10.8.10">
    <property type="entry name" value="DNA helicase RuvA subunit, C-terminal domain"/>
    <property type="match status" value="1"/>
</dbReference>
<dbReference type="InterPro" id="IPR017441">
    <property type="entry name" value="Protein_kinase_ATP_BS"/>
</dbReference>
<dbReference type="Gene3D" id="3.30.200.20">
    <property type="entry name" value="Phosphorylase Kinase, domain 1"/>
    <property type="match status" value="1"/>
</dbReference>
<comment type="catalytic activity">
    <reaction evidence="12">
        <text>L-seryl-[protein] + ATP = O-phospho-L-seryl-[protein] + ADP + H(+)</text>
        <dbReference type="Rhea" id="RHEA:17989"/>
        <dbReference type="Rhea" id="RHEA-COMP:9863"/>
        <dbReference type="Rhea" id="RHEA-COMP:11604"/>
        <dbReference type="ChEBI" id="CHEBI:15378"/>
        <dbReference type="ChEBI" id="CHEBI:29999"/>
        <dbReference type="ChEBI" id="CHEBI:30616"/>
        <dbReference type="ChEBI" id="CHEBI:83421"/>
        <dbReference type="ChEBI" id="CHEBI:456216"/>
        <dbReference type="EC" id="2.7.11.1"/>
    </reaction>
</comment>
<dbReference type="InterPro" id="IPR032270">
    <property type="entry name" value="AMPK_C"/>
</dbReference>
<evidence type="ECO:0000256" key="12">
    <source>
        <dbReference type="ARBA" id="ARBA00048679"/>
    </source>
</evidence>
<evidence type="ECO:0000256" key="4">
    <source>
        <dbReference type="ARBA" id="ARBA00022527"/>
    </source>
</evidence>
<dbReference type="PANTHER" id="PTHR24346:SF110">
    <property type="entry name" value="NON-SPECIFIC SERINE_THREONINE PROTEIN KINASE"/>
    <property type="match status" value="1"/>
</dbReference>
<dbReference type="PROSITE" id="PS00108">
    <property type="entry name" value="PROTEIN_KINASE_ST"/>
    <property type="match status" value="1"/>
</dbReference>
<dbReference type="SUPFAM" id="SSF103243">
    <property type="entry name" value="KA1-like"/>
    <property type="match status" value="1"/>
</dbReference>
<dbReference type="FunFam" id="1.10.8.10:FF:000069">
    <property type="entry name" value="Non-specific serine/threonine protein kinase"/>
    <property type="match status" value="1"/>
</dbReference>
<dbReference type="GO" id="GO:0035556">
    <property type="term" value="P:intracellular signal transduction"/>
    <property type="evidence" value="ECO:0007669"/>
    <property type="project" value="TreeGrafter"/>
</dbReference>
<evidence type="ECO:0000256" key="7">
    <source>
        <dbReference type="ARBA" id="ARBA00022777"/>
    </source>
</evidence>
<dbReference type="Gene3D" id="1.10.510.10">
    <property type="entry name" value="Transferase(Phosphotransferase) domain 1"/>
    <property type="match status" value="1"/>
</dbReference>
<feature type="region of interest" description="Disordered" evidence="14">
    <location>
        <begin position="418"/>
        <end position="445"/>
    </location>
</feature>
<comment type="caution">
    <text evidence="16">The sequence shown here is derived from an EMBL/GenBank/DDBJ whole genome shotgun (WGS) entry which is preliminary data.</text>
</comment>
<evidence type="ECO:0000256" key="3">
    <source>
        <dbReference type="ARBA" id="ARBA00012513"/>
    </source>
</evidence>
<protein>
    <recommendedName>
        <fullName evidence="3">non-specific serine/threonine protein kinase</fullName>
        <ecNumber evidence="3">2.7.11.1</ecNumber>
    </recommendedName>
</protein>
<dbReference type="Proteomes" id="UP001175261">
    <property type="component" value="Unassembled WGS sequence"/>
</dbReference>
<keyword evidence="6 13" id="KW-0547">Nucleotide-binding</keyword>
<evidence type="ECO:0000259" key="15">
    <source>
        <dbReference type="PROSITE" id="PS50011"/>
    </source>
</evidence>
<feature type="region of interest" description="Disordered" evidence="14">
    <location>
        <begin position="1"/>
        <end position="50"/>
    </location>
</feature>
<keyword evidence="7" id="KW-0418">Kinase</keyword>
<feature type="compositionally biased region" description="Low complexity" evidence="14">
    <location>
        <begin position="429"/>
        <end position="442"/>
    </location>
</feature>
<evidence type="ECO:0000256" key="13">
    <source>
        <dbReference type="PROSITE-ProRule" id="PRU10141"/>
    </source>
</evidence>
<evidence type="ECO:0000256" key="2">
    <source>
        <dbReference type="ARBA" id="ARBA00006234"/>
    </source>
</evidence>
<feature type="compositionally biased region" description="Basic and acidic residues" evidence="14">
    <location>
        <begin position="30"/>
        <end position="40"/>
    </location>
</feature>
<feature type="domain" description="Protein kinase" evidence="15">
    <location>
        <begin position="74"/>
        <end position="325"/>
    </location>
</feature>
<comment type="subcellular location">
    <subcellularLocation>
        <location evidence="1">Nucleus</location>
    </subcellularLocation>
</comment>
<dbReference type="InterPro" id="IPR008271">
    <property type="entry name" value="Ser/Thr_kinase_AS"/>
</dbReference>
<evidence type="ECO:0000256" key="1">
    <source>
        <dbReference type="ARBA" id="ARBA00004123"/>
    </source>
</evidence>
<feature type="region of interest" description="Disordered" evidence="14">
    <location>
        <begin position="479"/>
        <end position="541"/>
    </location>
</feature>
<evidence type="ECO:0000256" key="6">
    <source>
        <dbReference type="ARBA" id="ARBA00022741"/>
    </source>
</evidence>
<evidence type="ECO:0000313" key="16">
    <source>
        <dbReference type="EMBL" id="KAK0388224.1"/>
    </source>
</evidence>
<dbReference type="FunFam" id="1.10.510.10:FF:000544">
    <property type="entry name" value="Non-specific serine/threonine protein kinase"/>
    <property type="match status" value="1"/>
</dbReference>
<evidence type="ECO:0000313" key="17">
    <source>
        <dbReference type="Proteomes" id="UP001175261"/>
    </source>
</evidence>
<dbReference type="EC" id="2.7.11.1" evidence="3"/>
<dbReference type="InterPro" id="IPR011009">
    <property type="entry name" value="Kinase-like_dom_sf"/>
</dbReference>
<feature type="compositionally biased region" description="Basic and acidic residues" evidence="14">
    <location>
        <begin position="499"/>
        <end position="508"/>
    </location>
</feature>
<keyword evidence="5" id="KW-0808">Transferase</keyword>
<dbReference type="GO" id="GO:0005737">
    <property type="term" value="C:cytoplasm"/>
    <property type="evidence" value="ECO:0007669"/>
    <property type="project" value="TreeGrafter"/>
</dbReference>
<sequence length="731" mass="81575">MAPRGFDDEELTISLSSSHIRRQAQQQQQEEARRGRDDAPRQPPMPTIADGVVMDAPPTTERVKQKTEQRIDAYKVIRTLGEGSFGKVKLAVHTSTGQQVALKIIARKKLISRDMAGRVEREIEYLQLLRHPHIIKLYTVIKTNTDIIMVLEYAGGELFDYIVANGRMKEAEARRFFQQMICAVEYCHRHKIVHRDLKPENLLLDDNLNVKIADFGLSNIMTDGNFLKTSCGSPNYAAPEVIGGKLYAGPEVDVWSCGVILYVLLVGRLPFDDEHIPSLFAKIARGTYSIPSWMPAGAVNLIKKMLVVNPVQRATIEDIRQDPWFVMDLPAYLQPPVEEFFNTGMDPSKAIEKSDIAPHASEVVQERLHNEVTEKISKTMGYGKGDVEEALKAEEPSAIKDAYLIVRENKLMQVSQNPDALVPDEPEGAASSPLMSLSSARSGMSQIPGQVRPYVSKVGILPSSIPTYHKDYVERLKAGTLESEGGAENPDEEPSPARTEAEKEESVRRLKPHSRSQIRLEESAKPQSMTPVTPKKTKPVRWQFGIRSRNAPWEALLTIHKALHKLGATYLPDEDFELAHRKETEGSRSGDSSFVQEQDGGPVGGGSTGSLDSTNGYKLPADPWHIKVRWDSSTIRKLAPAPKTGAEREKWGTPDSFHVYSPDEAKKKSPFVAMHLDIQIYEMEHGVYLVDFKCSGYETSQGLILEEKDVTSPFPFLDMAAKLIMQLAEAD</sequence>
<dbReference type="PROSITE" id="PS50011">
    <property type="entry name" value="PROTEIN_KINASE_DOM"/>
    <property type="match status" value="1"/>
</dbReference>
<dbReference type="SMART" id="SM00220">
    <property type="entry name" value="S_TKc"/>
    <property type="match status" value="1"/>
</dbReference>
<feature type="region of interest" description="Disordered" evidence="14">
    <location>
        <begin position="582"/>
        <end position="616"/>
    </location>
</feature>
<accession>A0AA39GKL7</accession>
<dbReference type="Pfam" id="PF08587">
    <property type="entry name" value="UBA_2"/>
    <property type="match status" value="1"/>
</dbReference>
<evidence type="ECO:0000256" key="8">
    <source>
        <dbReference type="ARBA" id="ARBA00022840"/>
    </source>
</evidence>
<dbReference type="GO" id="GO:0005634">
    <property type="term" value="C:nucleus"/>
    <property type="evidence" value="ECO:0007669"/>
    <property type="project" value="UniProtKB-SubCell"/>
</dbReference>
<dbReference type="InterPro" id="IPR000719">
    <property type="entry name" value="Prot_kinase_dom"/>
</dbReference>
<evidence type="ECO:0000256" key="5">
    <source>
        <dbReference type="ARBA" id="ARBA00022679"/>
    </source>
</evidence>
<dbReference type="PROSITE" id="PS00107">
    <property type="entry name" value="PROTEIN_KINASE_ATP"/>
    <property type="match status" value="1"/>
</dbReference>
<gene>
    <name evidence="16" type="ORF">NLU13_4469</name>
</gene>
<keyword evidence="8 13" id="KW-0067">ATP-binding</keyword>
<dbReference type="Pfam" id="PF00069">
    <property type="entry name" value="Pkinase"/>
    <property type="match status" value="1"/>
</dbReference>
<dbReference type="PANTHER" id="PTHR24346">
    <property type="entry name" value="MAP/MICROTUBULE AFFINITY-REGULATING KINASE"/>
    <property type="match status" value="1"/>
</dbReference>
<comment type="catalytic activity">
    <reaction evidence="11">
        <text>L-threonyl-[protein] + ATP = O-phospho-L-threonyl-[protein] + ADP + H(+)</text>
        <dbReference type="Rhea" id="RHEA:46608"/>
        <dbReference type="Rhea" id="RHEA-COMP:11060"/>
        <dbReference type="Rhea" id="RHEA-COMP:11605"/>
        <dbReference type="ChEBI" id="CHEBI:15378"/>
        <dbReference type="ChEBI" id="CHEBI:30013"/>
        <dbReference type="ChEBI" id="CHEBI:30616"/>
        <dbReference type="ChEBI" id="CHEBI:61977"/>
        <dbReference type="ChEBI" id="CHEBI:456216"/>
        <dbReference type="EC" id="2.7.11.1"/>
    </reaction>
</comment>
<keyword evidence="17" id="KW-1185">Reference proteome</keyword>
<feature type="binding site" evidence="13">
    <location>
        <position position="108"/>
    </location>
    <ligand>
        <name>ATP</name>
        <dbReference type="ChEBI" id="CHEBI:30616"/>
    </ligand>
</feature>
<dbReference type="Gene3D" id="3.30.310.80">
    <property type="entry name" value="Kinase associated domain 1, KA1"/>
    <property type="match status" value="2"/>
</dbReference>
<keyword evidence="10" id="KW-0119">Carbohydrate metabolism</keyword>
<dbReference type="EMBL" id="JAPDFR010000003">
    <property type="protein sequence ID" value="KAK0388224.1"/>
    <property type="molecule type" value="Genomic_DNA"/>
</dbReference>
<comment type="similarity">
    <text evidence="2">Belongs to the protein kinase superfamily. CAMK Ser/Thr protein kinase family. SNF1 subfamily.</text>
</comment>
<dbReference type="InterPro" id="IPR028375">
    <property type="entry name" value="KA1/Ssp2_C"/>
</dbReference>
<keyword evidence="9" id="KW-0539">Nucleus</keyword>
<evidence type="ECO:0000256" key="14">
    <source>
        <dbReference type="SAM" id="MobiDB-lite"/>
    </source>
</evidence>
<dbReference type="Pfam" id="PF16579">
    <property type="entry name" value="AdenylateSensor"/>
    <property type="match status" value="1"/>
</dbReference>
<proteinExistence type="inferred from homology"/>
<dbReference type="CDD" id="cd14079">
    <property type="entry name" value="STKc_AMPK_alpha"/>
    <property type="match status" value="1"/>
</dbReference>
<name>A0AA39GKL7_SARSR</name>
<dbReference type="SUPFAM" id="SSF56112">
    <property type="entry name" value="Protein kinase-like (PK-like)"/>
    <property type="match status" value="1"/>
</dbReference>
<dbReference type="AlphaFoldDB" id="A0AA39GKL7"/>
<dbReference type="CDD" id="cd12122">
    <property type="entry name" value="AMPKA_C"/>
    <property type="match status" value="1"/>
</dbReference>
<evidence type="ECO:0000256" key="11">
    <source>
        <dbReference type="ARBA" id="ARBA00047899"/>
    </source>
</evidence>
<dbReference type="InterPro" id="IPR013896">
    <property type="entry name" value="SNF1_UBA"/>
</dbReference>
<dbReference type="FunFam" id="3.30.200.20:FF:000236">
    <property type="entry name" value="Non-specific serine/threonine protein kinase"/>
    <property type="match status" value="1"/>
</dbReference>
<evidence type="ECO:0000256" key="9">
    <source>
        <dbReference type="ARBA" id="ARBA00023242"/>
    </source>
</evidence>
<dbReference type="GO" id="GO:0005524">
    <property type="term" value="F:ATP binding"/>
    <property type="evidence" value="ECO:0007669"/>
    <property type="project" value="UniProtKB-UniRule"/>
</dbReference>
<organism evidence="16 17">
    <name type="scientific">Sarocladium strictum</name>
    <name type="common">Black bundle disease fungus</name>
    <name type="synonym">Acremonium strictum</name>
    <dbReference type="NCBI Taxonomy" id="5046"/>
    <lineage>
        <taxon>Eukaryota</taxon>
        <taxon>Fungi</taxon>
        <taxon>Dikarya</taxon>
        <taxon>Ascomycota</taxon>
        <taxon>Pezizomycotina</taxon>
        <taxon>Sordariomycetes</taxon>
        <taxon>Hypocreomycetidae</taxon>
        <taxon>Hypocreales</taxon>
        <taxon>Sarocladiaceae</taxon>
        <taxon>Sarocladium</taxon>
    </lineage>
</organism>
<dbReference type="GO" id="GO:0004674">
    <property type="term" value="F:protein serine/threonine kinase activity"/>
    <property type="evidence" value="ECO:0007669"/>
    <property type="project" value="UniProtKB-KW"/>
</dbReference>
<keyword evidence="4" id="KW-0723">Serine/threonine-protein kinase</keyword>
<reference evidence="16" key="1">
    <citation type="submission" date="2022-10" db="EMBL/GenBank/DDBJ databases">
        <title>Determination and structural analysis of whole genome sequence of Sarocladium strictum F4-1.</title>
        <authorList>
            <person name="Hu L."/>
            <person name="Jiang Y."/>
        </authorList>
    </citation>
    <scope>NUCLEOTIDE SEQUENCE</scope>
    <source>
        <strain evidence="16">F4-1</strain>
    </source>
</reference>
<dbReference type="CDD" id="cd14334">
    <property type="entry name" value="UBA_SNF1_fungi"/>
    <property type="match status" value="1"/>
</dbReference>
<evidence type="ECO:0000256" key="10">
    <source>
        <dbReference type="ARBA" id="ARBA00023277"/>
    </source>
</evidence>